<feature type="compositionally biased region" description="Basic and acidic residues" evidence="1">
    <location>
        <begin position="1"/>
        <end position="21"/>
    </location>
</feature>
<proteinExistence type="predicted"/>
<organism evidence="2 3">
    <name type="scientific">Mycobacterium kansasii</name>
    <dbReference type="NCBI Taxonomy" id="1768"/>
    <lineage>
        <taxon>Bacteria</taxon>
        <taxon>Bacillati</taxon>
        <taxon>Actinomycetota</taxon>
        <taxon>Actinomycetes</taxon>
        <taxon>Mycobacteriales</taxon>
        <taxon>Mycobacteriaceae</taxon>
        <taxon>Mycobacterium</taxon>
    </lineage>
</organism>
<evidence type="ECO:0000313" key="3">
    <source>
        <dbReference type="Proteomes" id="UP000516380"/>
    </source>
</evidence>
<dbReference type="AlphaFoldDB" id="A0A7G1IUX4"/>
<sequence>MQADVESHRNGRDGGAERHTGGDVAGVMHPSSIRDRAIGGTSTAAPSPMGRPAALLIRMAAAVVEVACADGKLNWLGVPTFTATAG</sequence>
<dbReference type="EMBL" id="AP023343">
    <property type="protein sequence ID" value="BCI92618.1"/>
    <property type="molecule type" value="Genomic_DNA"/>
</dbReference>
<feature type="region of interest" description="Disordered" evidence="1">
    <location>
        <begin position="1"/>
        <end position="47"/>
    </location>
</feature>
<protein>
    <submittedName>
        <fullName evidence="2">Uncharacterized protein</fullName>
    </submittedName>
</protein>
<evidence type="ECO:0000256" key="1">
    <source>
        <dbReference type="SAM" id="MobiDB-lite"/>
    </source>
</evidence>
<reference evidence="2 3" key="1">
    <citation type="submission" date="2020-07" db="EMBL/GenBank/DDBJ databases">
        <title>Mycobacterium kansasii (former subtype) with zoonotic potential isolated from diseased indoor pet cat, Japan.</title>
        <authorList>
            <person name="Fukano H."/>
            <person name="Terazono T."/>
            <person name="Hoshino Y."/>
        </authorList>
    </citation>
    <scope>NUCLEOTIDE SEQUENCE [LARGE SCALE GENOMIC DNA]</scope>
    <source>
        <strain evidence="2 3">Kuro-I</strain>
    </source>
</reference>
<name>A0A7G1IUX4_MYCKA</name>
<gene>
    <name evidence="2" type="ORF">NIIDMKKI_78240</name>
</gene>
<keyword evidence="3" id="KW-1185">Reference proteome</keyword>
<accession>A0A7G1IUX4</accession>
<evidence type="ECO:0000313" key="2">
    <source>
        <dbReference type="EMBL" id="BCI92618.1"/>
    </source>
</evidence>
<dbReference type="Proteomes" id="UP000516380">
    <property type="component" value="Chromosome"/>
</dbReference>